<comment type="caution">
    <text evidence="1">The sequence shown here is derived from an EMBL/GenBank/DDBJ whole genome shotgun (WGS) entry which is preliminary data.</text>
</comment>
<gene>
    <name evidence="1" type="ORF">ABZ508_04850</name>
</gene>
<evidence type="ECO:0008006" key="3">
    <source>
        <dbReference type="Google" id="ProtNLM"/>
    </source>
</evidence>
<reference evidence="1 2" key="1">
    <citation type="submission" date="2024-06" db="EMBL/GenBank/DDBJ databases">
        <title>The Natural Products Discovery Center: Release of the First 8490 Sequenced Strains for Exploring Actinobacteria Biosynthetic Diversity.</title>
        <authorList>
            <person name="Kalkreuter E."/>
            <person name="Kautsar S.A."/>
            <person name="Yang D."/>
            <person name="Bader C.D."/>
            <person name="Teijaro C.N."/>
            <person name="Fluegel L."/>
            <person name="Davis C.M."/>
            <person name="Simpson J.R."/>
            <person name="Lauterbach L."/>
            <person name="Steele A.D."/>
            <person name="Gui C."/>
            <person name="Meng S."/>
            <person name="Li G."/>
            <person name="Viehrig K."/>
            <person name="Ye F."/>
            <person name="Su P."/>
            <person name="Kiefer A.F."/>
            <person name="Nichols A."/>
            <person name="Cepeda A.J."/>
            <person name="Yan W."/>
            <person name="Fan B."/>
            <person name="Jiang Y."/>
            <person name="Adhikari A."/>
            <person name="Zheng C.-J."/>
            <person name="Schuster L."/>
            <person name="Cowan T.M."/>
            <person name="Smanski M.J."/>
            <person name="Chevrette M.G."/>
            <person name="De Carvalho L.P.S."/>
            <person name="Shen B."/>
        </authorList>
    </citation>
    <scope>NUCLEOTIDE SEQUENCE [LARGE SCALE GENOMIC DNA]</scope>
    <source>
        <strain evidence="1 2">NPDC006337</strain>
    </source>
</reference>
<organism evidence="1 2">
    <name type="scientific">Streptomyces lavendulocolor</name>
    <dbReference type="NCBI Taxonomy" id="67316"/>
    <lineage>
        <taxon>Bacteria</taxon>
        <taxon>Bacillati</taxon>
        <taxon>Actinomycetota</taxon>
        <taxon>Actinomycetes</taxon>
        <taxon>Kitasatosporales</taxon>
        <taxon>Streptomycetaceae</taxon>
        <taxon>Streptomyces</taxon>
    </lineage>
</organism>
<proteinExistence type="predicted"/>
<name>A0ABV2VZI4_9ACTN</name>
<sequence>MTTTGARVRAAVRNNVQWCATMCRAHGLGSGTLGDRAWTHPLRTPPYYPDAVTLAPDAAPHDVLPGIDRSTPGCSVKDSYATLDLSGHGFTPLFEAHWIHRPPGAPAPRPADATPWQPVRSATALAAWEAAQSGRAKPPGLFRPALLTDPATTVLAARAPDGRIVAGAVATRSAAPGTARGVVGVSNVFGTDPWPGCLAALTRRWPGTPVVGYEHGDDLTAALRHGFTTTGTLRVWVLAG</sequence>
<keyword evidence="2" id="KW-1185">Reference proteome</keyword>
<dbReference type="Proteomes" id="UP001550378">
    <property type="component" value="Unassembled WGS sequence"/>
</dbReference>
<accession>A0ABV2VZI4</accession>
<dbReference type="EMBL" id="JBEXZR010000003">
    <property type="protein sequence ID" value="MEU0706697.1"/>
    <property type="molecule type" value="Genomic_DNA"/>
</dbReference>
<evidence type="ECO:0000313" key="2">
    <source>
        <dbReference type="Proteomes" id="UP001550378"/>
    </source>
</evidence>
<dbReference type="RefSeq" id="WP_359652882.1">
    <property type="nucleotide sequence ID" value="NZ_JBEXZO010000003.1"/>
</dbReference>
<protein>
    <recommendedName>
        <fullName evidence="3">GNAT family N-acetyltransferase</fullName>
    </recommendedName>
</protein>
<evidence type="ECO:0000313" key="1">
    <source>
        <dbReference type="EMBL" id="MEU0706697.1"/>
    </source>
</evidence>